<feature type="region of interest" description="Disordered" evidence="1">
    <location>
        <begin position="43"/>
        <end position="77"/>
    </location>
</feature>
<evidence type="ECO:0000256" key="1">
    <source>
        <dbReference type="SAM" id="MobiDB-lite"/>
    </source>
</evidence>
<organism evidence="2 3">
    <name type="scientific">Frankia umida</name>
    <dbReference type="NCBI Taxonomy" id="573489"/>
    <lineage>
        <taxon>Bacteria</taxon>
        <taxon>Bacillati</taxon>
        <taxon>Actinomycetota</taxon>
        <taxon>Actinomycetes</taxon>
        <taxon>Frankiales</taxon>
        <taxon>Frankiaceae</taxon>
        <taxon>Frankia</taxon>
    </lineage>
</organism>
<evidence type="ECO:0000313" key="2">
    <source>
        <dbReference type="EMBL" id="MCK9878691.1"/>
    </source>
</evidence>
<keyword evidence="3" id="KW-1185">Reference proteome</keyword>
<protein>
    <submittedName>
        <fullName evidence="2">Uncharacterized protein</fullName>
    </submittedName>
</protein>
<sequence length="150" mass="15505">MADDVPGLLAVALDRISAFVRTLDGQALSDLVTGRRALTLTSEATAPVDASPPTSPTTGPMTGESAGKRGTSGAPDPAVVSERLAGLHDRGEATTYVAGLGSVAVLRRLASGLGIRGVSKDRREELVRKIVDGTVGVRVSQQAMRNELRS</sequence>
<name>A0ABT0K4Q3_9ACTN</name>
<evidence type="ECO:0000313" key="3">
    <source>
        <dbReference type="Proteomes" id="UP001201873"/>
    </source>
</evidence>
<proteinExistence type="predicted"/>
<dbReference type="RefSeq" id="WP_248826776.1">
    <property type="nucleotide sequence ID" value="NZ_JALKFT010000041.1"/>
</dbReference>
<accession>A0ABT0K4Q3</accession>
<comment type="caution">
    <text evidence="2">The sequence shown here is derived from an EMBL/GenBank/DDBJ whole genome shotgun (WGS) entry which is preliminary data.</text>
</comment>
<gene>
    <name evidence="2" type="ORF">MXD59_23495</name>
</gene>
<dbReference type="Proteomes" id="UP001201873">
    <property type="component" value="Unassembled WGS sequence"/>
</dbReference>
<dbReference type="EMBL" id="JALKFT010000041">
    <property type="protein sequence ID" value="MCK9878691.1"/>
    <property type="molecule type" value="Genomic_DNA"/>
</dbReference>
<reference evidence="2 3" key="1">
    <citation type="submission" date="2022-04" db="EMBL/GenBank/DDBJ databases">
        <title>Genome diversity in the genus Frankia.</title>
        <authorList>
            <person name="Carlos-Shanley C."/>
            <person name="Hahn D."/>
        </authorList>
    </citation>
    <scope>NUCLEOTIDE SEQUENCE [LARGE SCALE GENOMIC DNA]</scope>
    <source>
        <strain evidence="2 3">Ag45/Mut15</strain>
    </source>
</reference>